<dbReference type="STRING" id="294935.ATN88_15160"/>
<evidence type="ECO:0000256" key="2">
    <source>
        <dbReference type="ARBA" id="ARBA00004196"/>
    </source>
</evidence>
<dbReference type="GO" id="GO:0046872">
    <property type="term" value="F:metal ion binding"/>
    <property type="evidence" value="ECO:0007669"/>
    <property type="project" value="UniProtKB-KW"/>
</dbReference>
<dbReference type="GO" id="GO:0006508">
    <property type="term" value="P:proteolysis"/>
    <property type="evidence" value="ECO:0007669"/>
    <property type="project" value="UniProtKB-KW"/>
</dbReference>
<evidence type="ECO:0000259" key="10">
    <source>
        <dbReference type="Pfam" id="PF08525"/>
    </source>
</evidence>
<dbReference type="PANTHER" id="PTHR21666:SF288">
    <property type="entry name" value="CELL DIVISION PROTEIN YTFB"/>
    <property type="match status" value="1"/>
</dbReference>
<keyword evidence="5" id="KW-0378">Hydrolase</keyword>
<evidence type="ECO:0000256" key="3">
    <source>
        <dbReference type="ARBA" id="ARBA00022670"/>
    </source>
</evidence>
<dbReference type="Pfam" id="PF08525">
    <property type="entry name" value="OapA_N"/>
    <property type="match status" value="1"/>
</dbReference>
<feature type="domain" description="Opacity-associated protein A-like N-terminal" evidence="10">
    <location>
        <begin position="10"/>
        <end position="32"/>
    </location>
</feature>
<comment type="caution">
    <text evidence="12">The sequence shown here is derived from an EMBL/GenBank/DDBJ whole genome shotgun (WGS) entry which is preliminary data.</text>
</comment>
<evidence type="ECO:0000256" key="5">
    <source>
        <dbReference type="ARBA" id="ARBA00022801"/>
    </source>
</evidence>
<dbReference type="SUPFAM" id="SSF51261">
    <property type="entry name" value="Duplicated hybrid motif"/>
    <property type="match status" value="1"/>
</dbReference>
<reference evidence="12 13" key="1">
    <citation type="submission" date="2015-11" db="EMBL/GenBank/DDBJ databases">
        <title>Genomic Taxonomy of the Vibrionaceae.</title>
        <authorList>
            <person name="Gomez-Gil B."/>
            <person name="Enciso-Ibarra J."/>
        </authorList>
    </citation>
    <scope>NUCLEOTIDE SEQUENCE [LARGE SCALE GENOMIC DNA]</scope>
    <source>
        <strain evidence="12 13">CAIM 912</strain>
    </source>
</reference>
<keyword evidence="6" id="KW-0862">Zinc</keyword>
<dbReference type="GO" id="GO:0030313">
    <property type="term" value="C:cell envelope"/>
    <property type="evidence" value="ECO:0007669"/>
    <property type="project" value="UniProtKB-SubCell"/>
</dbReference>
<keyword evidence="7" id="KW-0482">Metalloprotease</keyword>
<dbReference type="InterPro" id="IPR013731">
    <property type="entry name" value="OapA_N"/>
</dbReference>
<name>A0A135I2G6_9GAMM</name>
<evidence type="ECO:0000256" key="1">
    <source>
        <dbReference type="ARBA" id="ARBA00001947"/>
    </source>
</evidence>
<sequence length="439" mass="48654">MPVKKIKAIPRLHRILITAISALLVVLILLPSETPAQHPEARYEVGKQYNVPLEVSSLLPPEKDMPLLSAPLTLDWKKFVVQSGESLAVIFDRVGISPTTLYRFINSDKGTQSLTSLNVGDEIHIGFDENGLFTQLIQPKSANEKLIVNRIGDDFVSHVESKQIDTQVNFASATINSSFWNAGVSAGLNANQIMELAGIFGWDIDFALDIRQGDKFSVLYEEQLVEGDLIGRGNILAATFTNQGETFTAIRSKSGKYYDQDGRAMKKAFLRSPVNFRYVSSNFNPRRLHPVTGQRKAHRGTDYVAPVGTPIWAAGDGVVMKSAYNKFNGNYVFIRHSSTYITKYLHLTKRKVKTGQRVKQGQTIGTLGGTGRVTGPHLHYEFLVNGVHKNPRTVSLPQAKSLSGKEKTEFLTMAKDRMSQLNKFSQLLASIGTVERISS</sequence>
<protein>
    <submittedName>
        <fullName evidence="12">Peptidase M23</fullName>
    </submittedName>
</protein>
<evidence type="ECO:0000256" key="8">
    <source>
        <dbReference type="ARBA" id="ARBA00060568"/>
    </source>
</evidence>
<evidence type="ECO:0000313" key="12">
    <source>
        <dbReference type="EMBL" id="KXF79621.1"/>
    </source>
</evidence>
<comment type="subcellular location">
    <subcellularLocation>
        <location evidence="2">Cell envelope</location>
    </subcellularLocation>
</comment>
<evidence type="ECO:0000256" key="6">
    <source>
        <dbReference type="ARBA" id="ARBA00022833"/>
    </source>
</evidence>
<evidence type="ECO:0000259" key="11">
    <source>
        <dbReference type="Pfam" id="PF19425"/>
    </source>
</evidence>
<dbReference type="Pfam" id="PF01551">
    <property type="entry name" value="Peptidase_M23"/>
    <property type="match status" value="1"/>
</dbReference>
<dbReference type="Proteomes" id="UP000070529">
    <property type="component" value="Unassembled WGS sequence"/>
</dbReference>
<feature type="domain" description="M23ase beta-sheet core" evidence="9">
    <location>
        <begin position="297"/>
        <end position="391"/>
    </location>
</feature>
<dbReference type="PANTHER" id="PTHR21666">
    <property type="entry name" value="PEPTIDASE-RELATED"/>
    <property type="match status" value="1"/>
</dbReference>
<comment type="cofactor">
    <cofactor evidence="1">
        <name>Zn(2+)</name>
        <dbReference type="ChEBI" id="CHEBI:29105"/>
    </cofactor>
</comment>
<organism evidence="12 13">
    <name type="scientific">Enterovibrio coralii</name>
    <dbReference type="NCBI Taxonomy" id="294935"/>
    <lineage>
        <taxon>Bacteria</taxon>
        <taxon>Pseudomonadati</taxon>
        <taxon>Pseudomonadota</taxon>
        <taxon>Gammaproteobacteria</taxon>
        <taxon>Vibrionales</taxon>
        <taxon>Vibrionaceae</taxon>
        <taxon>Enterovibrio</taxon>
    </lineage>
</organism>
<dbReference type="RefSeq" id="WP_067420109.1">
    <property type="nucleotide sequence ID" value="NZ_LNTY01000062.1"/>
</dbReference>
<gene>
    <name evidence="12" type="ORF">ATN88_15160</name>
</gene>
<dbReference type="Gene3D" id="3.10.450.350">
    <property type="match status" value="2"/>
</dbReference>
<accession>A0A135I2G6</accession>
<dbReference type="FunFam" id="2.70.70.10:FF:000002">
    <property type="entry name" value="Murein DD-endopeptidase MepM"/>
    <property type="match status" value="1"/>
</dbReference>
<dbReference type="InterPro" id="IPR045834">
    <property type="entry name" value="Csd3_N2"/>
</dbReference>
<dbReference type="GO" id="GO:0004222">
    <property type="term" value="F:metalloendopeptidase activity"/>
    <property type="evidence" value="ECO:0007669"/>
    <property type="project" value="TreeGrafter"/>
</dbReference>
<dbReference type="InterPro" id="IPR016047">
    <property type="entry name" value="M23ase_b-sheet_dom"/>
</dbReference>
<keyword evidence="3" id="KW-0645">Protease</keyword>
<evidence type="ECO:0000256" key="7">
    <source>
        <dbReference type="ARBA" id="ARBA00023049"/>
    </source>
</evidence>
<dbReference type="Gene3D" id="2.70.70.10">
    <property type="entry name" value="Glucose Permease (Domain IIA)"/>
    <property type="match status" value="1"/>
</dbReference>
<dbReference type="InterPro" id="IPR011055">
    <property type="entry name" value="Dup_hybrid_motif"/>
</dbReference>
<feature type="domain" description="Csd3-like second N-terminal" evidence="11">
    <location>
        <begin position="171"/>
        <end position="285"/>
    </location>
</feature>
<evidence type="ECO:0000313" key="13">
    <source>
        <dbReference type="Proteomes" id="UP000070529"/>
    </source>
</evidence>
<dbReference type="AlphaFoldDB" id="A0A135I2G6"/>
<comment type="pathway">
    <text evidence="8">Cell wall degradation; peptidoglycan degradation.</text>
</comment>
<dbReference type="InterPro" id="IPR050570">
    <property type="entry name" value="Cell_wall_metabolism_enzyme"/>
</dbReference>
<dbReference type="EMBL" id="LNTY01000062">
    <property type="protein sequence ID" value="KXF79621.1"/>
    <property type="molecule type" value="Genomic_DNA"/>
</dbReference>
<keyword evidence="4" id="KW-0479">Metal-binding</keyword>
<keyword evidence="13" id="KW-1185">Reference proteome</keyword>
<dbReference type="Pfam" id="PF19425">
    <property type="entry name" value="Csd3_N2"/>
    <property type="match status" value="1"/>
</dbReference>
<dbReference type="OrthoDB" id="9805070at2"/>
<evidence type="ECO:0000256" key="4">
    <source>
        <dbReference type="ARBA" id="ARBA00022723"/>
    </source>
</evidence>
<proteinExistence type="predicted"/>
<dbReference type="CDD" id="cd12797">
    <property type="entry name" value="M23_peptidase"/>
    <property type="match status" value="1"/>
</dbReference>
<evidence type="ECO:0000259" key="9">
    <source>
        <dbReference type="Pfam" id="PF01551"/>
    </source>
</evidence>